<dbReference type="Proteomes" id="UP001161017">
    <property type="component" value="Unassembled WGS sequence"/>
</dbReference>
<protein>
    <submittedName>
        <fullName evidence="3">Fructose-bisphosphate aldolase 1</fullName>
    </submittedName>
</protein>
<dbReference type="InterPro" id="IPR020070">
    <property type="entry name" value="Ribosomal_bL9_N"/>
</dbReference>
<proteinExistence type="predicted"/>
<feature type="compositionally biased region" description="Polar residues" evidence="1">
    <location>
        <begin position="58"/>
        <end position="70"/>
    </location>
</feature>
<organism evidence="3 4">
    <name type="scientific">Ramalina farinacea</name>
    <dbReference type="NCBI Taxonomy" id="258253"/>
    <lineage>
        <taxon>Eukaryota</taxon>
        <taxon>Fungi</taxon>
        <taxon>Dikarya</taxon>
        <taxon>Ascomycota</taxon>
        <taxon>Pezizomycotina</taxon>
        <taxon>Lecanoromycetes</taxon>
        <taxon>OSLEUM clade</taxon>
        <taxon>Lecanoromycetidae</taxon>
        <taxon>Lecanorales</taxon>
        <taxon>Lecanorineae</taxon>
        <taxon>Ramalinaceae</taxon>
        <taxon>Ramalina</taxon>
    </lineage>
</organism>
<accession>A0AA43QWG7</accession>
<feature type="compositionally biased region" description="Low complexity" evidence="1">
    <location>
        <begin position="117"/>
        <end position="134"/>
    </location>
</feature>
<keyword evidence="4" id="KW-1185">Reference proteome</keyword>
<evidence type="ECO:0000259" key="2">
    <source>
        <dbReference type="Pfam" id="PF01281"/>
    </source>
</evidence>
<reference evidence="3" key="1">
    <citation type="journal article" date="2023" name="Genome Biol. Evol.">
        <title>First Whole Genome Sequence and Flow Cytometry Genome Size Data for the Lichen-Forming Fungus Ramalina farinacea (Ascomycota).</title>
        <authorList>
            <person name="Llewellyn T."/>
            <person name="Mian S."/>
            <person name="Hill R."/>
            <person name="Leitch I.J."/>
            <person name="Gaya E."/>
        </authorList>
    </citation>
    <scope>NUCLEOTIDE SEQUENCE</scope>
    <source>
        <strain evidence="3">LIQ254RAFAR</strain>
    </source>
</reference>
<feature type="region of interest" description="Disordered" evidence="1">
    <location>
        <begin position="117"/>
        <end position="157"/>
    </location>
</feature>
<gene>
    <name evidence="3" type="primary">FBA1</name>
    <name evidence="3" type="ORF">OHK93_004753</name>
</gene>
<dbReference type="Pfam" id="PF01281">
    <property type="entry name" value="Ribosomal_L9_N"/>
    <property type="match status" value="1"/>
</dbReference>
<name>A0AA43QWG7_9LECA</name>
<dbReference type="EMBL" id="JAPUFD010000022">
    <property type="protein sequence ID" value="MDI1492969.1"/>
    <property type="molecule type" value="Genomic_DNA"/>
</dbReference>
<evidence type="ECO:0000256" key="1">
    <source>
        <dbReference type="SAM" id="MobiDB-lite"/>
    </source>
</evidence>
<feature type="compositionally biased region" description="Low complexity" evidence="1">
    <location>
        <begin position="141"/>
        <end position="154"/>
    </location>
</feature>
<comment type="caution">
    <text evidence="3">The sequence shown here is derived from an EMBL/GenBank/DDBJ whole genome shotgun (WGS) entry which is preliminary data.</text>
</comment>
<feature type="region of interest" description="Disordered" evidence="1">
    <location>
        <begin position="53"/>
        <end position="80"/>
    </location>
</feature>
<evidence type="ECO:0000313" key="4">
    <source>
        <dbReference type="Proteomes" id="UP001161017"/>
    </source>
</evidence>
<feature type="domain" description="Ribosomal protein L9" evidence="2">
    <location>
        <begin position="11"/>
        <end position="34"/>
    </location>
</feature>
<evidence type="ECO:0000313" key="3">
    <source>
        <dbReference type="EMBL" id="MDI1492969.1"/>
    </source>
</evidence>
<sequence length="249" mass="26646">MYKDTVALVCSIVPVAPGLFRNYWLPKRWASYLSVSASKPKDIVAERDFSFGAHSKDTITPPNDPSQANAPQERKEGNKSVTTAAARAARVSPERATEILDEQLPSQILFYRVPITEPSSATTTETTPSPNPTTEQRRQHASPAAAALAAASSPTSPPIDVGHSLHAEPIFGSVSTSDIADSIKALLAQDEEGARIVLSAEEVTILTSEGVEGGDRVKALGEFPIEVKMRGGRDTVRRIVSVTAVEDEN</sequence>
<dbReference type="AlphaFoldDB" id="A0AA43QWG7"/>